<dbReference type="SUPFAM" id="SSF56801">
    <property type="entry name" value="Acetyl-CoA synthetase-like"/>
    <property type="match status" value="1"/>
</dbReference>
<dbReference type="Proteomes" id="UP000266673">
    <property type="component" value="Unassembled WGS sequence"/>
</dbReference>
<evidence type="ECO:0000259" key="3">
    <source>
        <dbReference type="Pfam" id="PF00501"/>
    </source>
</evidence>
<comment type="caution">
    <text evidence="4">The sequence shown here is derived from an EMBL/GenBank/DDBJ whole genome shotgun (WGS) entry which is preliminary data.</text>
</comment>
<dbReference type="OrthoDB" id="1898221at2759"/>
<sequence>MAANLAQLIGTNCNLGPHSKLMGVLPFFHIYALTLILHGTLIHGATTVVLPSFNVETFCESIQKYKINYIYTVPPIILKLVNDPVVQNFDLSSVNLIISAAAPLSDELEKKFNEMFKIPILQAYGLTETSPLLHHPDAINLSNAVRGSVGSLIPNMKAKVLSEDNLELGFNKPGEMWVHGPNVMKVNGVIILII</sequence>
<dbReference type="PANTHER" id="PTHR24096:SF149">
    <property type="entry name" value="AMP-BINDING DOMAIN-CONTAINING PROTEIN-RELATED"/>
    <property type="match status" value="1"/>
</dbReference>
<evidence type="ECO:0000256" key="1">
    <source>
        <dbReference type="ARBA" id="ARBA00006432"/>
    </source>
</evidence>
<organism evidence="4 5">
    <name type="scientific">Gigaspora rosea</name>
    <dbReference type="NCBI Taxonomy" id="44941"/>
    <lineage>
        <taxon>Eukaryota</taxon>
        <taxon>Fungi</taxon>
        <taxon>Fungi incertae sedis</taxon>
        <taxon>Mucoromycota</taxon>
        <taxon>Glomeromycotina</taxon>
        <taxon>Glomeromycetes</taxon>
        <taxon>Diversisporales</taxon>
        <taxon>Gigasporaceae</taxon>
        <taxon>Gigaspora</taxon>
    </lineage>
</organism>
<accession>A0A397TZJ0</accession>
<dbReference type="GO" id="GO:0016405">
    <property type="term" value="F:CoA-ligase activity"/>
    <property type="evidence" value="ECO:0007669"/>
    <property type="project" value="TreeGrafter"/>
</dbReference>
<dbReference type="STRING" id="44941.A0A397TZJ0"/>
<reference evidence="4 5" key="1">
    <citation type="submission" date="2018-06" db="EMBL/GenBank/DDBJ databases">
        <title>Comparative genomics reveals the genomic features of Rhizophagus irregularis, R. cerebriforme, R. diaphanum and Gigaspora rosea, and their symbiotic lifestyle signature.</title>
        <authorList>
            <person name="Morin E."/>
            <person name="San Clemente H."/>
            <person name="Chen E.C.H."/>
            <person name="De La Providencia I."/>
            <person name="Hainaut M."/>
            <person name="Kuo A."/>
            <person name="Kohler A."/>
            <person name="Murat C."/>
            <person name="Tang N."/>
            <person name="Roy S."/>
            <person name="Loubradou J."/>
            <person name="Henrissat B."/>
            <person name="Grigoriev I.V."/>
            <person name="Corradi N."/>
            <person name="Roux C."/>
            <person name="Martin F.M."/>
        </authorList>
    </citation>
    <scope>NUCLEOTIDE SEQUENCE [LARGE SCALE GENOMIC DNA]</scope>
    <source>
        <strain evidence="4 5">DAOM 194757</strain>
    </source>
</reference>
<keyword evidence="2" id="KW-0436">Ligase</keyword>
<feature type="domain" description="AMP-dependent synthetase/ligase" evidence="3">
    <location>
        <begin position="4"/>
        <end position="185"/>
    </location>
</feature>
<dbReference type="Gene3D" id="3.40.50.980">
    <property type="match status" value="1"/>
</dbReference>
<dbReference type="InterPro" id="IPR000873">
    <property type="entry name" value="AMP-dep_synth/lig_dom"/>
</dbReference>
<dbReference type="PANTHER" id="PTHR24096">
    <property type="entry name" value="LONG-CHAIN-FATTY-ACID--COA LIGASE"/>
    <property type="match status" value="1"/>
</dbReference>
<dbReference type="Gene3D" id="2.30.38.10">
    <property type="entry name" value="Luciferase, Domain 3"/>
    <property type="match status" value="1"/>
</dbReference>
<dbReference type="EMBL" id="QKWP01002408">
    <property type="protein sequence ID" value="RIB03435.1"/>
    <property type="molecule type" value="Genomic_DNA"/>
</dbReference>
<keyword evidence="5" id="KW-1185">Reference proteome</keyword>
<dbReference type="AlphaFoldDB" id="A0A397TZJ0"/>
<proteinExistence type="inferred from homology"/>
<evidence type="ECO:0000313" key="5">
    <source>
        <dbReference type="Proteomes" id="UP000266673"/>
    </source>
</evidence>
<protein>
    <recommendedName>
        <fullName evidence="3">AMP-dependent synthetase/ligase domain-containing protein</fullName>
    </recommendedName>
</protein>
<name>A0A397TZJ0_9GLOM</name>
<dbReference type="Pfam" id="PF00501">
    <property type="entry name" value="AMP-binding"/>
    <property type="match status" value="1"/>
</dbReference>
<gene>
    <name evidence="4" type="ORF">C2G38_780357</name>
</gene>
<evidence type="ECO:0000256" key="2">
    <source>
        <dbReference type="ARBA" id="ARBA00022598"/>
    </source>
</evidence>
<comment type="similarity">
    <text evidence="1">Belongs to the ATP-dependent AMP-binding enzyme family.</text>
</comment>
<evidence type="ECO:0000313" key="4">
    <source>
        <dbReference type="EMBL" id="RIB03435.1"/>
    </source>
</evidence>